<dbReference type="InterPro" id="IPR003593">
    <property type="entry name" value="AAA+_ATPase"/>
</dbReference>
<dbReference type="InterPro" id="IPR036640">
    <property type="entry name" value="ABC1_TM_sf"/>
</dbReference>
<evidence type="ECO:0000256" key="1">
    <source>
        <dbReference type="ARBA" id="ARBA00004651"/>
    </source>
</evidence>
<evidence type="ECO:0000259" key="10">
    <source>
        <dbReference type="PROSITE" id="PS50929"/>
    </source>
</evidence>
<dbReference type="SUPFAM" id="SSF52540">
    <property type="entry name" value="P-loop containing nucleoside triphosphate hydrolases"/>
    <property type="match status" value="1"/>
</dbReference>
<feature type="domain" description="ABC transmembrane type-1" evidence="10">
    <location>
        <begin position="22"/>
        <end position="299"/>
    </location>
</feature>
<protein>
    <submittedName>
        <fullName evidence="11">ABC transporter ATP-binding protein</fullName>
    </submittedName>
</protein>
<dbReference type="Pfam" id="PF00664">
    <property type="entry name" value="ABC_membrane"/>
    <property type="match status" value="1"/>
</dbReference>
<keyword evidence="2" id="KW-0813">Transport</keyword>
<dbReference type="EMBL" id="CP061839">
    <property type="protein sequence ID" value="QOW60154.1"/>
    <property type="molecule type" value="Genomic_DNA"/>
</dbReference>
<keyword evidence="6 8" id="KW-1133">Transmembrane helix</keyword>
<dbReference type="Gene3D" id="1.20.1560.10">
    <property type="entry name" value="ABC transporter type 1, transmembrane domain"/>
    <property type="match status" value="1"/>
</dbReference>
<evidence type="ECO:0000256" key="3">
    <source>
        <dbReference type="ARBA" id="ARBA00022692"/>
    </source>
</evidence>
<dbReference type="PANTHER" id="PTHR43394">
    <property type="entry name" value="ATP-DEPENDENT PERMEASE MDL1, MITOCHONDRIAL"/>
    <property type="match status" value="1"/>
</dbReference>
<feature type="transmembrane region" description="Helical" evidence="8">
    <location>
        <begin position="156"/>
        <end position="175"/>
    </location>
</feature>
<dbReference type="GO" id="GO:0005886">
    <property type="term" value="C:plasma membrane"/>
    <property type="evidence" value="ECO:0007669"/>
    <property type="project" value="UniProtKB-SubCell"/>
</dbReference>
<keyword evidence="7 8" id="KW-0472">Membrane</keyword>
<sequence length="568" mass="63051">MFKEIMKLFTKSGKRSLVLSAIFFALYGLSSSAMIVIVFFLLFKITKGNISNLYMYFTALAISVVFKGVCNMLADLEKHNAGFDIVQQIREKMIIKLKTFSLGFYTDERLGEISTVLHKDVDTMSMVAGHIWPRMIGDFLISAVVFVGLAVSDIRLAAVMAAGVFPALGFLALSLKRSEEKEHTNNSALADMVSLFTEYVRGIPVLKSFSNNKNLDISLAEKTEIFGMTSKAASAFKAKQLSVFAFLLDIAYLGLLITGGVFTLNGSITVLTFILFAVISKEFYKPFALMETHYMYYVSAADSYIRLGKILFAPSVADRQDGYIPSGNEISFEHVYFCYEKDSFLLSDICFNIKENTTTALVGESGGGKTTVTNLLLRFYDVEKGRITVGGTDIRDIPYDELLNRIGIVMQNVQLFNDTVEENIRVGKKGASEKEIIDACKKARIHDFIMTLPEGYKTHIGENGGLLSGGQRQRISIARAFLKNAPILILDEMTSNVDPVNESLIQDAVTELAKNRTVLVIAHRLKTIKNADNILVFKKGILTEKGTHAALIEKGGYYKTLWRAQDGK</sequence>
<dbReference type="PANTHER" id="PTHR43394:SF1">
    <property type="entry name" value="ATP-BINDING CASSETTE SUB-FAMILY B MEMBER 10, MITOCHONDRIAL"/>
    <property type="match status" value="1"/>
</dbReference>
<dbReference type="AlphaFoldDB" id="A0A7S7AVZ2"/>
<keyword evidence="4" id="KW-0547">Nucleotide-binding</keyword>
<evidence type="ECO:0000256" key="2">
    <source>
        <dbReference type="ARBA" id="ARBA00022448"/>
    </source>
</evidence>
<proteinExistence type="predicted"/>
<dbReference type="InterPro" id="IPR003439">
    <property type="entry name" value="ABC_transporter-like_ATP-bd"/>
</dbReference>
<evidence type="ECO:0000259" key="9">
    <source>
        <dbReference type="PROSITE" id="PS50893"/>
    </source>
</evidence>
<dbReference type="PROSITE" id="PS50893">
    <property type="entry name" value="ABC_TRANSPORTER_2"/>
    <property type="match status" value="1"/>
</dbReference>
<feature type="transmembrane region" description="Helical" evidence="8">
    <location>
        <begin position="241"/>
        <end position="262"/>
    </location>
</feature>
<dbReference type="InterPro" id="IPR039421">
    <property type="entry name" value="Type_1_exporter"/>
</dbReference>
<evidence type="ECO:0000313" key="12">
    <source>
        <dbReference type="Proteomes" id="UP000593915"/>
    </source>
</evidence>
<evidence type="ECO:0000256" key="4">
    <source>
        <dbReference type="ARBA" id="ARBA00022741"/>
    </source>
</evidence>
<evidence type="ECO:0000256" key="5">
    <source>
        <dbReference type="ARBA" id="ARBA00022840"/>
    </source>
</evidence>
<dbReference type="Gene3D" id="3.40.50.300">
    <property type="entry name" value="P-loop containing nucleotide triphosphate hydrolases"/>
    <property type="match status" value="1"/>
</dbReference>
<feature type="transmembrane region" description="Helical" evidence="8">
    <location>
        <begin position="54"/>
        <end position="74"/>
    </location>
</feature>
<dbReference type="InterPro" id="IPR017871">
    <property type="entry name" value="ABC_transporter-like_CS"/>
</dbReference>
<accession>A0A7S7AVZ2</accession>
<evidence type="ECO:0000313" key="11">
    <source>
        <dbReference type="EMBL" id="QOW60154.1"/>
    </source>
</evidence>
<dbReference type="SUPFAM" id="SSF90123">
    <property type="entry name" value="ABC transporter transmembrane region"/>
    <property type="match status" value="1"/>
</dbReference>
<dbReference type="GO" id="GO:0005524">
    <property type="term" value="F:ATP binding"/>
    <property type="evidence" value="ECO:0007669"/>
    <property type="project" value="UniProtKB-KW"/>
</dbReference>
<organism evidence="11 12">
    <name type="scientific">Treponema pedis</name>
    <dbReference type="NCBI Taxonomy" id="409322"/>
    <lineage>
        <taxon>Bacteria</taxon>
        <taxon>Pseudomonadati</taxon>
        <taxon>Spirochaetota</taxon>
        <taxon>Spirochaetia</taxon>
        <taxon>Spirochaetales</taxon>
        <taxon>Treponemataceae</taxon>
        <taxon>Treponema</taxon>
    </lineage>
</organism>
<feature type="transmembrane region" description="Helical" evidence="8">
    <location>
        <begin position="131"/>
        <end position="150"/>
    </location>
</feature>
<gene>
    <name evidence="11" type="ORF">IFE08_09940</name>
</gene>
<dbReference type="GO" id="GO:0016887">
    <property type="term" value="F:ATP hydrolysis activity"/>
    <property type="evidence" value="ECO:0007669"/>
    <property type="project" value="InterPro"/>
</dbReference>
<keyword evidence="5 11" id="KW-0067">ATP-binding</keyword>
<dbReference type="PROSITE" id="PS00211">
    <property type="entry name" value="ABC_TRANSPORTER_1"/>
    <property type="match status" value="1"/>
</dbReference>
<dbReference type="FunFam" id="3.40.50.300:FF:000287">
    <property type="entry name" value="Multidrug ABC transporter ATP-binding protein"/>
    <property type="match status" value="1"/>
</dbReference>
<dbReference type="PROSITE" id="PS50929">
    <property type="entry name" value="ABC_TM1F"/>
    <property type="match status" value="1"/>
</dbReference>
<dbReference type="GO" id="GO:0015421">
    <property type="term" value="F:ABC-type oligopeptide transporter activity"/>
    <property type="evidence" value="ECO:0007669"/>
    <property type="project" value="TreeGrafter"/>
</dbReference>
<feature type="transmembrane region" description="Helical" evidence="8">
    <location>
        <begin position="21"/>
        <end position="42"/>
    </location>
</feature>
<keyword evidence="3 8" id="KW-0812">Transmembrane</keyword>
<evidence type="ECO:0000256" key="6">
    <source>
        <dbReference type="ARBA" id="ARBA00022989"/>
    </source>
</evidence>
<evidence type="ECO:0000256" key="7">
    <source>
        <dbReference type="ARBA" id="ARBA00023136"/>
    </source>
</evidence>
<dbReference type="RefSeq" id="WP_194075742.1">
    <property type="nucleotide sequence ID" value="NZ_CP061839.1"/>
</dbReference>
<feature type="domain" description="ABC transporter" evidence="9">
    <location>
        <begin position="330"/>
        <end position="564"/>
    </location>
</feature>
<dbReference type="Pfam" id="PF00005">
    <property type="entry name" value="ABC_tran"/>
    <property type="match status" value="1"/>
</dbReference>
<dbReference type="InterPro" id="IPR027417">
    <property type="entry name" value="P-loop_NTPase"/>
</dbReference>
<name>A0A7S7AVZ2_9SPIR</name>
<dbReference type="InterPro" id="IPR011527">
    <property type="entry name" value="ABC1_TM_dom"/>
</dbReference>
<evidence type="ECO:0000256" key="8">
    <source>
        <dbReference type="SAM" id="Phobius"/>
    </source>
</evidence>
<dbReference type="Proteomes" id="UP000593915">
    <property type="component" value="Chromosome"/>
</dbReference>
<dbReference type="SMART" id="SM00382">
    <property type="entry name" value="AAA"/>
    <property type="match status" value="1"/>
</dbReference>
<reference evidence="11 12" key="1">
    <citation type="submission" date="2020-09" db="EMBL/GenBank/DDBJ databases">
        <title>Characterization of Treponema spp. from bovine digital dermatitis in Korea.</title>
        <authorList>
            <person name="Espiritu H.M."/>
            <person name="Cho Y.I."/>
            <person name="Mamuad L."/>
        </authorList>
    </citation>
    <scope>NUCLEOTIDE SEQUENCE [LARGE SCALE GENOMIC DNA]</scope>
    <source>
        <strain evidence="11 12">KS1</strain>
    </source>
</reference>
<comment type="subcellular location">
    <subcellularLocation>
        <location evidence="1">Cell membrane</location>
        <topology evidence="1">Multi-pass membrane protein</topology>
    </subcellularLocation>
</comment>